<name>A0ACC1P0N3_9PEZI</name>
<organism evidence="1 2">
    <name type="scientific">Xylaria curta</name>
    <dbReference type="NCBI Taxonomy" id="42375"/>
    <lineage>
        <taxon>Eukaryota</taxon>
        <taxon>Fungi</taxon>
        <taxon>Dikarya</taxon>
        <taxon>Ascomycota</taxon>
        <taxon>Pezizomycotina</taxon>
        <taxon>Sordariomycetes</taxon>
        <taxon>Xylariomycetidae</taxon>
        <taxon>Xylariales</taxon>
        <taxon>Xylariaceae</taxon>
        <taxon>Xylaria</taxon>
    </lineage>
</organism>
<comment type="caution">
    <text evidence="1">The sequence shown here is derived from an EMBL/GenBank/DDBJ whole genome shotgun (WGS) entry which is preliminary data.</text>
</comment>
<keyword evidence="2" id="KW-1185">Reference proteome</keyword>
<reference evidence="1" key="1">
    <citation type="submission" date="2022-10" db="EMBL/GenBank/DDBJ databases">
        <title>Genome Sequence of Xylaria curta.</title>
        <authorList>
            <person name="Buettner E."/>
        </authorList>
    </citation>
    <scope>NUCLEOTIDE SEQUENCE</scope>
    <source>
        <strain evidence="1">Babe10</strain>
    </source>
</reference>
<dbReference type="EMBL" id="JAPDGR010001136">
    <property type="protein sequence ID" value="KAJ2985249.1"/>
    <property type="molecule type" value="Genomic_DNA"/>
</dbReference>
<evidence type="ECO:0000313" key="2">
    <source>
        <dbReference type="Proteomes" id="UP001143856"/>
    </source>
</evidence>
<accession>A0ACC1P0N3</accession>
<evidence type="ECO:0000313" key="1">
    <source>
        <dbReference type="EMBL" id="KAJ2985249.1"/>
    </source>
</evidence>
<sequence length="639" mass="69368">MTPLSLRSQTLAILSPQAEASRPKTRSACNRCHQQKLRCTKAKGQTSCERCIKIKIECRYSPRNARSKPQGATPGTTRRGLAPAIEPARPDIQRSVSVALAADGAQYDWLSFPDMGLDNAESLGYLGYDSAFPIHYGDREAQYILPGCDNMLGDVQGNHSLDVFDSHAAPQEQLENPSAQPERLVGSTTGRLASLNVALYECASKLPSIKAYRTEVVSTTDISHALNSTTRVAALLVLDEVFCVTNNFISVINNLFLIPGCHEAPATLTTPASSSSAPGANTASQECVAPQLLMRHRELVLDPLLQPAIMGGPSEPEIPPSATQPFPQLDEGTALLFLSCHYRLAEIYEVVFQAMQWCIDRSYAAPQSTAGTTLPQLHQVGGSGGVSFPALRVDFNGPPLQPVTASMYLALMLTLSSQLVSQSDRVVWLCEELGIDYELKVYKRSPYLAPPELKALHPLGSAPVIEDGSMRMAESGACVEYIAQTYGKGQFIIAPGHKDYADYLYWFHFANASFQTALISNLVLTSAGDASNGTGKGNATLKRFEERFSAMLDLLDNRLASVPWLAGDQLSAADIVLVCCLTTMRCLIPYDLSGYENILAYLSRVSARYGYRRARERGDPELDIALLAGAAPPPPYKPL</sequence>
<gene>
    <name evidence="1" type="ORF">NUW58_g5636</name>
</gene>
<protein>
    <submittedName>
        <fullName evidence="1">Uncharacterized protein</fullName>
    </submittedName>
</protein>
<dbReference type="Proteomes" id="UP001143856">
    <property type="component" value="Unassembled WGS sequence"/>
</dbReference>
<proteinExistence type="predicted"/>